<dbReference type="Proteomes" id="UP000094065">
    <property type="component" value="Unassembled WGS sequence"/>
</dbReference>
<feature type="region of interest" description="Disordered" evidence="6">
    <location>
        <begin position="108"/>
        <end position="127"/>
    </location>
</feature>
<evidence type="ECO:0000256" key="2">
    <source>
        <dbReference type="ARBA" id="ARBA00004496"/>
    </source>
</evidence>
<dbReference type="PANTHER" id="PTHR44313:SF1">
    <property type="entry name" value="DNAJ HOMOLOG SUBFAMILY C MEMBER 17"/>
    <property type="match status" value="1"/>
</dbReference>
<gene>
    <name evidence="8" type="ORF">L202_03397</name>
</gene>
<feature type="region of interest" description="Disordered" evidence="6">
    <location>
        <begin position="336"/>
        <end position="360"/>
    </location>
</feature>
<dbReference type="AlphaFoldDB" id="A0A1E3HST4"/>
<dbReference type="GO" id="GO:0000390">
    <property type="term" value="P:spliceosomal complex disassembly"/>
    <property type="evidence" value="ECO:0007669"/>
    <property type="project" value="TreeGrafter"/>
</dbReference>
<dbReference type="InterPro" id="IPR001623">
    <property type="entry name" value="DnaJ_domain"/>
</dbReference>
<evidence type="ECO:0000313" key="9">
    <source>
        <dbReference type="Proteomes" id="UP000094065"/>
    </source>
</evidence>
<evidence type="ECO:0000256" key="5">
    <source>
        <dbReference type="ARBA" id="ARBA00023242"/>
    </source>
</evidence>
<dbReference type="GO" id="GO:0005681">
    <property type="term" value="C:spliceosomal complex"/>
    <property type="evidence" value="ECO:0007669"/>
    <property type="project" value="TreeGrafter"/>
</dbReference>
<comment type="subcellular location">
    <subcellularLocation>
        <location evidence="2">Cytoplasm</location>
    </subcellularLocation>
    <subcellularLocation>
        <location evidence="1">Nucleus</location>
    </subcellularLocation>
</comment>
<dbReference type="EMBL" id="AWGJ01000005">
    <property type="protein sequence ID" value="ODN79404.1"/>
    <property type="molecule type" value="Genomic_DNA"/>
</dbReference>
<dbReference type="PRINTS" id="PR00625">
    <property type="entry name" value="JDOMAIN"/>
</dbReference>
<comment type="caution">
    <text evidence="8">The sequence shown here is derived from an EMBL/GenBank/DDBJ whole genome shotgun (WGS) entry which is preliminary data.</text>
</comment>
<dbReference type="STRING" id="1295533.A0A1E3HST4"/>
<organism evidence="8 9">
    <name type="scientific">Cryptococcus amylolentus CBS 6039</name>
    <dbReference type="NCBI Taxonomy" id="1295533"/>
    <lineage>
        <taxon>Eukaryota</taxon>
        <taxon>Fungi</taxon>
        <taxon>Dikarya</taxon>
        <taxon>Basidiomycota</taxon>
        <taxon>Agaricomycotina</taxon>
        <taxon>Tremellomycetes</taxon>
        <taxon>Tremellales</taxon>
        <taxon>Cryptococcaceae</taxon>
        <taxon>Cryptococcus</taxon>
    </lineage>
</organism>
<evidence type="ECO:0000256" key="1">
    <source>
        <dbReference type="ARBA" id="ARBA00004123"/>
    </source>
</evidence>
<dbReference type="InterPro" id="IPR052094">
    <property type="entry name" value="Pre-mRNA-splicing_ERAD"/>
</dbReference>
<protein>
    <recommendedName>
        <fullName evidence="7">J domain-containing protein</fullName>
    </recommendedName>
</protein>
<dbReference type="InterPro" id="IPR036869">
    <property type="entry name" value="J_dom_sf"/>
</dbReference>
<dbReference type="Gene3D" id="1.10.287.110">
    <property type="entry name" value="DnaJ domain"/>
    <property type="match status" value="1"/>
</dbReference>
<accession>A0A1E3HST4</accession>
<feature type="compositionally biased region" description="Low complexity" evidence="6">
    <location>
        <begin position="142"/>
        <end position="166"/>
    </location>
</feature>
<dbReference type="CDD" id="cd06257">
    <property type="entry name" value="DnaJ"/>
    <property type="match status" value="1"/>
</dbReference>
<keyword evidence="3" id="KW-0963">Cytoplasm</keyword>
<evidence type="ECO:0000313" key="8">
    <source>
        <dbReference type="EMBL" id="ODN79404.1"/>
    </source>
</evidence>
<evidence type="ECO:0000256" key="4">
    <source>
        <dbReference type="ARBA" id="ARBA00023186"/>
    </source>
</evidence>
<feature type="region of interest" description="Disordered" evidence="6">
    <location>
        <begin position="138"/>
        <end position="173"/>
    </location>
</feature>
<name>A0A1E3HST4_9TREE</name>
<evidence type="ECO:0000256" key="3">
    <source>
        <dbReference type="ARBA" id="ARBA00022490"/>
    </source>
</evidence>
<proteinExistence type="predicted"/>
<keyword evidence="4" id="KW-0143">Chaperone</keyword>
<sequence>MAPLLTEEESAIDPYAVLGLDVDATAKDIQKAYRKKSLLYHPDKNPAPEAIAIFRQVSLAVGILKDQNKKSYLDTRLEDDRKKKARYAEMDKKRKKMVDDLVEREEQAKKARVEQQHRRRQEADEEAIKDAGKRMLEEAQKKAMAAAAATVAPSPAPTTSTEKAASNGESGPDITPESLTLILILPSTSTVSQPQLLKSLTTSYGAVNHLILPDPLPSTPAILTEGTKKKKSKSRKAVVEFAKGNWGGCYSCCRDVEDGNVGKLGVEGAKVKWAVGEVPSWVAWAETQLPSRRKPSDATATSFSFPFSSPSSAATPPSFTSAPVFSSSTSMADLLASHAKERLSKDDVRRRREEAESMTLSRMRMMEREKLEAEIRRQEEED</sequence>
<keyword evidence="5" id="KW-0539">Nucleus</keyword>
<feature type="domain" description="J" evidence="7">
    <location>
        <begin position="13"/>
        <end position="77"/>
    </location>
</feature>
<evidence type="ECO:0000256" key="6">
    <source>
        <dbReference type="SAM" id="MobiDB-lite"/>
    </source>
</evidence>
<feature type="compositionally biased region" description="Basic and acidic residues" evidence="6">
    <location>
        <begin position="338"/>
        <end position="355"/>
    </location>
</feature>
<dbReference type="OrthoDB" id="376357at2759"/>
<dbReference type="PANTHER" id="PTHR44313">
    <property type="entry name" value="DNAJ HOMOLOG SUBFAMILY C MEMBER 17"/>
    <property type="match status" value="1"/>
</dbReference>
<dbReference type="SUPFAM" id="SSF46565">
    <property type="entry name" value="Chaperone J-domain"/>
    <property type="match status" value="1"/>
</dbReference>
<dbReference type="GeneID" id="30154706"/>
<reference evidence="8 9" key="1">
    <citation type="submission" date="2016-06" db="EMBL/GenBank/DDBJ databases">
        <title>Evolution of pathogenesis and genome organization in the Tremellales.</title>
        <authorList>
            <person name="Cuomo C."/>
            <person name="Litvintseva A."/>
            <person name="Heitman J."/>
            <person name="Chen Y."/>
            <person name="Sun S."/>
            <person name="Springer D."/>
            <person name="Dromer F."/>
            <person name="Young S."/>
            <person name="Zeng Q."/>
            <person name="Chapman S."/>
            <person name="Gujja S."/>
            <person name="Saif S."/>
            <person name="Birren B."/>
        </authorList>
    </citation>
    <scope>NUCLEOTIDE SEQUENCE [LARGE SCALE GENOMIC DNA]</scope>
    <source>
        <strain evidence="8 9">CBS 6039</strain>
    </source>
</reference>
<dbReference type="SMART" id="SM00271">
    <property type="entry name" value="DnaJ"/>
    <property type="match status" value="1"/>
</dbReference>
<dbReference type="PROSITE" id="PS50076">
    <property type="entry name" value="DNAJ_2"/>
    <property type="match status" value="1"/>
</dbReference>
<keyword evidence="9" id="KW-1185">Reference proteome</keyword>
<dbReference type="Pfam" id="PF00226">
    <property type="entry name" value="DnaJ"/>
    <property type="match status" value="1"/>
</dbReference>
<evidence type="ECO:0000259" key="7">
    <source>
        <dbReference type="PROSITE" id="PS50076"/>
    </source>
</evidence>
<dbReference type="GO" id="GO:0005737">
    <property type="term" value="C:cytoplasm"/>
    <property type="evidence" value="ECO:0007669"/>
    <property type="project" value="UniProtKB-SubCell"/>
</dbReference>
<dbReference type="RefSeq" id="XP_018994251.1">
    <property type="nucleotide sequence ID" value="XM_019137225.1"/>
</dbReference>